<organism evidence="11 12">
    <name type="scientific">[Mycobacterium] crassicus</name>
    <dbReference type="NCBI Taxonomy" id="2872309"/>
    <lineage>
        <taxon>Bacteria</taxon>
        <taxon>Bacillati</taxon>
        <taxon>Actinomycetota</taxon>
        <taxon>Actinomycetes</taxon>
        <taxon>Mycobacteriales</taxon>
        <taxon>Mycobacteriaceae</taxon>
        <taxon>Mycolicibacter</taxon>
    </lineage>
</organism>
<dbReference type="InterPro" id="IPR020846">
    <property type="entry name" value="MFS_dom"/>
</dbReference>
<feature type="transmembrane region" description="Helical" evidence="9">
    <location>
        <begin position="386"/>
        <end position="407"/>
    </location>
</feature>
<evidence type="ECO:0000313" key="11">
    <source>
        <dbReference type="EMBL" id="MEB3024113.1"/>
    </source>
</evidence>
<accession>A0ABU5XPC3</accession>
<sequence>MSLLLPAPRPAAQVATTQRPQDPQRPQDRNRVLRKAIMASAVGNATEWYDYGVYAVVATYLTEAFFPDALGSLGTMLGFAVSFVLRPLGGMVWGPIGDRFGRKSVLVATIALIAVATTLIGVLPTYAVAGWWAPGLLIALRVVQGFSTGGEYGGAATFMAESAPDDKRGTYGSFLEFGAVGGFVLGSAVVLVLEAMLSHEQMAAWGWRIPFLLALPLGAIGLAMRSRMEETPVFAECVACDEITGSAWDRLVDLLTNYTRPIAVTVALLVALNIIDYTLVTYQPTYLHASAGLDERSRTAVVLIGELAMMACIPFAGAWSDRIGRKPLWRGSLLAFVVLALPMYWLMGQGFGWAVVGFTVLSMLLAAPLATVAATFPAMFPTQVRYAGFAIADNAAVAVFGGTAPMVADTVIDRTGWQLFPAGYLVLAAIIGLFALRFLPETAGCSLRGTGIPGMPGELERELSALTAAPPVTVRRNPVVDEVWAVDRYVRPQQRMAAGYRGVPQLAGVSGPRIRG</sequence>
<feature type="transmembrane region" description="Helical" evidence="9">
    <location>
        <begin position="351"/>
        <end position="374"/>
    </location>
</feature>
<dbReference type="PANTHER" id="PTHR43528:SF1">
    <property type="entry name" value="ALPHA-KETOGLUTARATE PERMEASE"/>
    <property type="match status" value="1"/>
</dbReference>
<evidence type="ECO:0000256" key="6">
    <source>
        <dbReference type="ARBA" id="ARBA00022989"/>
    </source>
</evidence>
<feature type="transmembrane region" description="Helical" evidence="9">
    <location>
        <begin position="327"/>
        <end position="345"/>
    </location>
</feature>
<dbReference type="PROSITE" id="PS00216">
    <property type="entry name" value="SUGAR_TRANSPORT_1"/>
    <property type="match status" value="1"/>
</dbReference>
<feature type="transmembrane region" description="Helical" evidence="9">
    <location>
        <begin position="419"/>
        <end position="439"/>
    </location>
</feature>
<keyword evidence="5" id="KW-0769">Symport</keyword>
<comment type="caution">
    <text evidence="11">The sequence shown here is derived from an EMBL/GenBank/DDBJ whole genome shotgun (WGS) entry which is preliminary data.</text>
</comment>
<dbReference type="Proteomes" id="UP001299596">
    <property type="component" value="Unassembled WGS sequence"/>
</dbReference>
<dbReference type="InterPro" id="IPR036259">
    <property type="entry name" value="MFS_trans_sf"/>
</dbReference>
<keyword evidence="12" id="KW-1185">Reference proteome</keyword>
<feature type="transmembrane region" description="Helical" evidence="9">
    <location>
        <begin position="205"/>
        <end position="224"/>
    </location>
</feature>
<dbReference type="Pfam" id="PF00083">
    <property type="entry name" value="Sugar_tr"/>
    <property type="match status" value="2"/>
</dbReference>
<dbReference type="PROSITE" id="PS00217">
    <property type="entry name" value="SUGAR_TRANSPORT_2"/>
    <property type="match status" value="1"/>
</dbReference>
<feature type="region of interest" description="Disordered" evidence="8">
    <location>
        <begin position="1"/>
        <end position="28"/>
    </location>
</feature>
<feature type="transmembrane region" description="Helical" evidence="9">
    <location>
        <begin position="105"/>
        <end position="126"/>
    </location>
</feature>
<keyword evidence="7 9" id="KW-0472">Membrane</keyword>
<name>A0ABU5XPC3_9MYCO</name>
<gene>
    <name evidence="11" type="ORF">K6T79_24125</name>
</gene>
<dbReference type="PROSITE" id="PS50850">
    <property type="entry name" value="MFS"/>
    <property type="match status" value="1"/>
</dbReference>
<proteinExistence type="predicted"/>
<dbReference type="Gene3D" id="1.20.1250.20">
    <property type="entry name" value="MFS general substrate transporter like domains"/>
    <property type="match status" value="2"/>
</dbReference>
<evidence type="ECO:0000256" key="8">
    <source>
        <dbReference type="SAM" id="MobiDB-lite"/>
    </source>
</evidence>
<feature type="transmembrane region" description="Helical" evidence="9">
    <location>
        <begin position="69"/>
        <end position="93"/>
    </location>
</feature>
<feature type="domain" description="Major facilitator superfamily (MFS) profile" evidence="10">
    <location>
        <begin position="36"/>
        <end position="443"/>
    </location>
</feature>
<keyword evidence="3" id="KW-1003">Cell membrane</keyword>
<evidence type="ECO:0000256" key="4">
    <source>
        <dbReference type="ARBA" id="ARBA00022692"/>
    </source>
</evidence>
<keyword evidence="2" id="KW-0813">Transport</keyword>
<protein>
    <submittedName>
        <fullName evidence="11">MFS transporter</fullName>
    </submittedName>
</protein>
<evidence type="ECO:0000259" key="10">
    <source>
        <dbReference type="PROSITE" id="PS50850"/>
    </source>
</evidence>
<evidence type="ECO:0000256" key="7">
    <source>
        <dbReference type="ARBA" id="ARBA00023136"/>
    </source>
</evidence>
<dbReference type="InterPro" id="IPR005828">
    <property type="entry name" value="MFS_sugar_transport-like"/>
</dbReference>
<feature type="transmembrane region" description="Helical" evidence="9">
    <location>
        <begin position="262"/>
        <end position="280"/>
    </location>
</feature>
<dbReference type="InterPro" id="IPR005829">
    <property type="entry name" value="Sugar_transporter_CS"/>
</dbReference>
<keyword evidence="6 9" id="KW-1133">Transmembrane helix</keyword>
<evidence type="ECO:0000256" key="9">
    <source>
        <dbReference type="SAM" id="Phobius"/>
    </source>
</evidence>
<dbReference type="RefSeq" id="WP_225405413.1">
    <property type="nucleotide sequence ID" value="NZ_JAYJJR010000029.1"/>
</dbReference>
<dbReference type="SUPFAM" id="SSF103473">
    <property type="entry name" value="MFS general substrate transporter"/>
    <property type="match status" value="1"/>
</dbReference>
<dbReference type="InterPro" id="IPR051084">
    <property type="entry name" value="H+-coupled_symporters"/>
</dbReference>
<evidence type="ECO:0000313" key="12">
    <source>
        <dbReference type="Proteomes" id="UP001299596"/>
    </source>
</evidence>
<feature type="transmembrane region" description="Helical" evidence="9">
    <location>
        <begin position="174"/>
        <end position="193"/>
    </location>
</feature>
<dbReference type="PANTHER" id="PTHR43528">
    <property type="entry name" value="ALPHA-KETOGLUTARATE PERMEASE"/>
    <property type="match status" value="1"/>
</dbReference>
<comment type="subcellular location">
    <subcellularLocation>
        <location evidence="1">Cell membrane</location>
        <topology evidence="1">Multi-pass membrane protein</topology>
    </subcellularLocation>
</comment>
<evidence type="ECO:0000256" key="3">
    <source>
        <dbReference type="ARBA" id="ARBA00022475"/>
    </source>
</evidence>
<evidence type="ECO:0000256" key="5">
    <source>
        <dbReference type="ARBA" id="ARBA00022847"/>
    </source>
</evidence>
<feature type="transmembrane region" description="Helical" evidence="9">
    <location>
        <begin position="132"/>
        <end position="153"/>
    </location>
</feature>
<evidence type="ECO:0000256" key="2">
    <source>
        <dbReference type="ARBA" id="ARBA00022448"/>
    </source>
</evidence>
<dbReference type="EMBL" id="JAYJJR010000029">
    <property type="protein sequence ID" value="MEB3024113.1"/>
    <property type="molecule type" value="Genomic_DNA"/>
</dbReference>
<keyword evidence="4 9" id="KW-0812">Transmembrane</keyword>
<feature type="transmembrane region" description="Helical" evidence="9">
    <location>
        <begin position="300"/>
        <end position="320"/>
    </location>
</feature>
<evidence type="ECO:0000256" key="1">
    <source>
        <dbReference type="ARBA" id="ARBA00004651"/>
    </source>
</evidence>
<reference evidence="11 12" key="1">
    <citation type="submission" date="2023-12" db="EMBL/GenBank/DDBJ databases">
        <title>Description of new species of Mycobacterium terrae complex isolated from sewage at the Sao Paulo Zoological Park Foundation in Brazil.</title>
        <authorList>
            <person name="Romagnoli C.L."/>
            <person name="Conceicao E.C."/>
            <person name="Machado E."/>
            <person name="Barreto L.B.P.F."/>
            <person name="Sharma A."/>
            <person name="Silva N.M."/>
            <person name="Marques L.E."/>
            <person name="Juliana M.A."/>
            <person name="Lourenco M.C.S."/>
            <person name="Digiampietri L.A."/>
            <person name="Suffys P.N."/>
            <person name="Viana-Niero C."/>
        </authorList>
    </citation>
    <scope>NUCLEOTIDE SEQUENCE [LARGE SCALE GENOMIC DNA]</scope>
    <source>
        <strain evidence="11 12">MYC098</strain>
    </source>
</reference>